<dbReference type="PANTHER" id="PTHR35091">
    <property type="entry name" value="FLAGELLAR PROTEIN FLIL"/>
    <property type="match status" value="1"/>
</dbReference>
<comment type="subcellular location">
    <subcellularLocation>
        <location evidence="10">Cell inner membrane</location>
    </subcellularLocation>
    <subcellularLocation>
        <location evidence="2">Cell membrane</location>
        <topology evidence="2">Single-pass membrane protein</topology>
    </subcellularLocation>
</comment>
<evidence type="ECO:0000256" key="3">
    <source>
        <dbReference type="ARBA" id="ARBA00008281"/>
    </source>
</evidence>
<keyword evidence="10" id="KW-0997">Cell inner membrane</keyword>
<keyword evidence="12" id="KW-0969">Cilium</keyword>
<gene>
    <name evidence="12" type="ORF">L2A60_03195</name>
</gene>
<comment type="function">
    <text evidence="1 10">Controls the rotational direction of flagella during chemotaxis.</text>
</comment>
<dbReference type="Proteomes" id="UP001521209">
    <property type="component" value="Unassembled WGS sequence"/>
</dbReference>
<feature type="compositionally biased region" description="Polar residues" evidence="11">
    <location>
        <begin position="1"/>
        <end position="19"/>
    </location>
</feature>
<keyword evidence="5 10" id="KW-0145">Chemotaxis</keyword>
<keyword evidence="12" id="KW-0282">Flagellum</keyword>
<keyword evidence="12" id="KW-0966">Cell projection</keyword>
<evidence type="ECO:0000313" key="13">
    <source>
        <dbReference type="Proteomes" id="UP001521209"/>
    </source>
</evidence>
<evidence type="ECO:0000256" key="7">
    <source>
        <dbReference type="ARBA" id="ARBA00022779"/>
    </source>
</evidence>
<proteinExistence type="inferred from homology"/>
<keyword evidence="13" id="KW-1185">Reference proteome</keyword>
<comment type="caution">
    <text evidence="12">The sequence shown here is derived from an EMBL/GenBank/DDBJ whole genome shotgun (WGS) entry which is preliminary data.</text>
</comment>
<organism evidence="12 13">
    <name type="scientific">Acidiphilium iwatense</name>
    <dbReference type="NCBI Taxonomy" id="768198"/>
    <lineage>
        <taxon>Bacteria</taxon>
        <taxon>Pseudomonadati</taxon>
        <taxon>Pseudomonadota</taxon>
        <taxon>Alphaproteobacteria</taxon>
        <taxon>Acetobacterales</taxon>
        <taxon>Acidocellaceae</taxon>
        <taxon>Acidiphilium</taxon>
    </lineage>
</organism>
<evidence type="ECO:0000256" key="10">
    <source>
        <dbReference type="RuleBase" id="RU364125"/>
    </source>
</evidence>
<feature type="transmembrane region" description="Helical" evidence="10">
    <location>
        <begin position="35"/>
        <end position="62"/>
    </location>
</feature>
<keyword evidence="4" id="KW-1003">Cell membrane</keyword>
<name>A0ABS9DSI5_9PROT</name>
<comment type="similarity">
    <text evidence="3 10">Belongs to the FliL family.</text>
</comment>
<keyword evidence="6 10" id="KW-0812">Transmembrane</keyword>
<evidence type="ECO:0000256" key="6">
    <source>
        <dbReference type="ARBA" id="ARBA00022692"/>
    </source>
</evidence>
<keyword evidence="9 10" id="KW-0472">Membrane</keyword>
<evidence type="ECO:0000256" key="5">
    <source>
        <dbReference type="ARBA" id="ARBA00022500"/>
    </source>
</evidence>
<accession>A0ABS9DSI5</accession>
<dbReference type="PANTHER" id="PTHR35091:SF2">
    <property type="entry name" value="FLAGELLAR PROTEIN FLIL"/>
    <property type="match status" value="1"/>
</dbReference>
<dbReference type="EMBL" id="JAKGBZ010000003">
    <property type="protein sequence ID" value="MCF3945691.1"/>
    <property type="molecule type" value="Genomic_DNA"/>
</dbReference>
<evidence type="ECO:0000313" key="12">
    <source>
        <dbReference type="EMBL" id="MCF3945691.1"/>
    </source>
</evidence>
<protein>
    <recommendedName>
        <fullName evidence="10">Flagellar protein FliL</fullName>
    </recommendedName>
</protein>
<dbReference type="RefSeq" id="WP_235702926.1">
    <property type="nucleotide sequence ID" value="NZ_JAKGBZ010000003.1"/>
</dbReference>
<evidence type="ECO:0000256" key="1">
    <source>
        <dbReference type="ARBA" id="ARBA00002254"/>
    </source>
</evidence>
<feature type="region of interest" description="Disordered" evidence="11">
    <location>
        <begin position="1"/>
        <end position="31"/>
    </location>
</feature>
<sequence length="171" mass="18618">MAKTATRSKPNQETANPQTEGAAEPAPPRRRSTPLLFGAPALVLLLVGGGLFFSGIIPHLFYHHKPALFSGPVFVKVPEIVANLNVQAGQDSYAKLKATLELPNGASAQAVMHDMPRIVDVFQTYLRAMHPSELRGASGTYRLREALIDRVRIAAAPNIVRDVLFEELIVQ</sequence>
<evidence type="ECO:0000256" key="11">
    <source>
        <dbReference type="SAM" id="MobiDB-lite"/>
    </source>
</evidence>
<reference evidence="12 13" key="1">
    <citation type="submission" date="2022-01" db="EMBL/GenBank/DDBJ databases">
        <authorList>
            <person name="Won M."/>
            <person name="Kim S.-J."/>
            <person name="Kwon S.-W."/>
        </authorList>
    </citation>
    <scope>NUCLEOTIDE SEQUENCE [LARGE SCALE GENOMIC DNA]</scope>
    <source>
        <strain evidence="12 13">KCTC 23505</strain>
    </source>
</reference>
<keyword evidence="7 10" id="KW-0283">Flagellar rotation</keyword>
<evidence type="ECO:0000256" key="8">
    <source>
        <dbReference type="ARBA" id="ARBA00022989"/>
    </source>
</evidence>
<keyword evidence="8 10" id="KW-1133">Transmembrane helix</keyword>
<evidence type="ECO:0000256" key="4">
    <source>
        <dbReference type="ARBA" id="ARBA00022475"/>
    </source>
</evidence>
<evidence type="ECO:0000256" key="2">
    <source>
        <dbReference type="ARBA" id="ARBA00004162"/>
    </source>
</evidence>
<evidence type="ECO:0000256" key="9">
    <source>
        <dbReference type="ARBA" id="ARBA00023136"/>
    </source>
</evidence>
<dbReference type="InterPro" id="IPR005503">
    <property type="entry name" value="FliL"/>
</dbReference>
<dbReference type="Pfam" id="PF03748">
    <property type="entry name" value="FliL"/>
    <property type="match status" value="1"/>
</dbReference>